<comment type="similarity">
    <text evidence="1 11">Belongs to the GatB/GatE family. GatB subfamily.</text>
</comment>
<keyword evidence="15" id="KW-0808">Transferase</keyword>
<evidence type="ECO:0000256" key="2">
    <source>
        <dbReference type="ARBA" id="ARBA00011123"/>
    </source>
</evidence>
<dbReference type="NCBIfam" id="TIGR00133">
    <property type="entry name" value="gatB"/>
    <property type="match status" value="1"/>
</dbReference>
<dbReference type="Gene3D" id="1.10.150.380">
    <property type="entry name" value="GatB domain, N-terminal subdomain"/>
    <property type="match status" value="1"/>
</dbReference>
<dbReference type="InterPro" id="IPR004413">
    <property type="entry name" value="GatB"/>
</dbReference>
<dbReference type="InterPro" id="IPR014746">
    <property type="entry name" value="Gln_synth/guanido_kin_cat_dom"/>
</dbReference>
<dbReference type="GO" id="GO:0016740">
    <property type="term" value="F:transferase activity"/>
    <property type="evidence" value="ECO:0007669"/>
    <property type="project" value="UniProtKB-KW"/>
</dbReference>
<dbReference type="FunFam" id="1.10.10.410:FF:000001">
    <property type="entry name" value="Aspartyl/glutamyl-tRNA(Asn/Gln) amidotransferase subunit B"/>
    <property type="match status" value="1"/>
</dbReference>
<dbReference type="PROSITE" id="PS01234">
    <property type="entry name" value="GATB"/>
    <property type="match status" value="1"/>
</dbReference>
<dbReference type="InterPro" id="IPR036152">
    <property type="entry name" value="Asp/glu_Ase-like_sf"/>
</dbReference>
<keyword evidence="5 11" id="KW-0547">Nucleotide-binding</keyword>
<dbReference type="PROSITE" id="PS51732">
    <property type="entry name" value="ASN_GLN_ASE_3"/>
    <property type="match status" value="1"/>
</dbReference>
<accession>V5WME9</accession>
<dbReference type="SUPFAM" id="SSF53774">
    <property type="entry name" value="Glutaminase/Asparaginase"/>
    <property type="match status" value="1"/>
</dbReference>
<dbReference type="Pfam" id="PF00710">
    <property type="entry name" value="Asparaginase"/>
    <property type="match status" value="1"/>
</dbReference>
<dbReference type="InterPro" id="IPR023168">
    <property type="entry name" value="GatB_Yqey_C_2"/>
</dbReference>
<evidence type="ECO:0000256" key="9">
    <source>
        <dbReference type="ARBA" id="ARBA00047380"/>
    </source>
</evidence>
<dbReference type="NCBIfam" id="NF004012">
    <property type="entry name" value="PRK05477.1-2"/>
    <property type="match status" value="1"/>
</dbReference>
<gene>
    <name evidence="11" type="primary">gatB</name>
    <name evidence="15" type="ORF">L21SP2_3489</name>
</gene>
<protein>
    <recommendedName>
        <fullName evidence="3 11">Aspartyl/glutamyl-tRNA(Asn/Gln) amidotransferase subunit B</fullName>
        <shortName evidence="11">Asp/Glu-ADT subunit B</shortName>
        <ecNumber evidence="11">6.3.5.-</ecNumber>
    </recommendedName>
</protein>
<dbReference type="eggNOG" id="COG0064">
    <property type="taxonomic scope" value="Bacteria"/>
</dbReference>
<comment type="function">
    <text evidence="8 11">Allows the formation of correctly charged Asn-tRNA(Asn) or Gln-tRNA(Gln) through the transamidation of misacylated Asp-tRNA(Asn) or Glu-tRNA(Gln) in organisms which lack either or both of asparaginyl-tRNA or glutaminyl-tRNA synthetases. The reaction takes place in the presence of glutamine and ATP through an activated phospho-Asp-tRNA(Asn) or phospho-Glu-tRNA(Gln).</text>
</comment>
<evidence type="ECO:0000256" key="10">
    <source>
        <dbReference type="ARBA" id="ARBA00047913"/>
    </source>
</evidence>
<keyword evidence="6 11" id="KW-0067">ATP-binding</keyword>
<dbReference type="Gene3D" id="1.10.10.410">
    <property type="match status" value="1"/>
</dbReference>
<dbReference type="PRINTS" id="PR00139">
    <property type="entry name" value="ASNGLNASE"/>
</dbReference>
<dbReference type="PROSITE" id="PS00917">
    <property type="entry name" value="ASN_GLN_ASE_2"/>
    <property type="match status" value="1"/>
</dbReference>
<dbReference type="HOGENOM" id="CLU_360130_0_0_12"/>
<dbReference type="InterPro" id="IPR037152">
    <property type="entry name" value="L-asparaginase_N_sf"/>
</dbReference>
<evidence type="ECO:0000313" key="16">
    <source>
        <dbReference type="Proteomes" id="UP000018680"/>
    </source>
</evidence>
<evidence type="ECO:0000256" key="3">
    <source>
        <dbReference type="ARBA" id="ARBA00016923"/>
    </source>
</evidence>
<dbReference type="PIRSF" id="PIRSF500176">
    <property type="entry name" value="L_ASNase"/>
    <property type="match status" value="1"/>
</dbReference>
<dbReference type="InterPro" id="IPR006034">
    <property type="entry name" value="Asparaginase/glutaminase-like"/>
</dbReference>
<dbReference type="SMART" id="SM00870">
    <property type="entry name" value="Asparaginase"/>
    <property type="match status" value="1"/>
</dbReference>
<proteinExistence type="inferred from homology"/>
<dbReference type="InterPro" id="IPR017958">
    <property type="entry name" value="Gln-tRNA_amidoTrfase_suB_CS"/>
</dbReference>
<dbReference type="InterPro" id="IPR017959">
    <property type="entry name" value="Asn/Gln-tRNA_amidoTrfase_suB/E"/>
</dbReference>
<dbReference type="SUPFAM" id="SSF55931">
    <property type="entry name" value="Glutamine synthetase/guanido kinase"/>
    <property type="match status" value="1"/>
</dbReference>
<comment type="catalytic activity">
    <reaction evidence="10 11">
        <text>L-glutamyl-tRNA(Gln) + L-glutamine + ATP + H2O = L-glutaminyl-tRNA(Gln) + L-glutamate + ADP + phosphate + H(+)</text>
        <dbReference type="Rhea" id="RHEA:17521"/>
        <dbReference type="Rhea" id="RHEA-COMP:9681"/>
        <dbReference type="Rhea" id="RHEA-COMP:9684"/>
        <dbReference type="ChEBI" id="CHEBI:15377"/>
        <dbReference type="ChEBI" id="CHEBI:15378"/>
        <dbReference type="ChEBI" id="CHEBI:29985"/>
        <dbReference type="ChEBI" id="CHEBI:30616"/>
        <dbReference type="ChEBI" id="CHEBI:43474"/>
        <dbReference type="ChEBI" id="CHEBI:58359"/>
        <dbReference type="ChEBI" id="CHEBI:78520"/>
        <dbReference type="ChEBI" id="CHEBI:78521"/>
        <dbReference type="ChEBI" id="CHEBI:456216"/>
    </reaction>
</comment>
<evidence type="ECO:0000256" key="11">
    <source>
        <dbReference type="HAMAP-Rule" id="MF_00121"/>
    </source>
</evidence>
<organism evidence="15 16">
    <name type="scientific">Salinispira pacifica</name>
    <dbReference type="NCBI Taxonomy" id="1307761"/>
    <lineage>
        <taxon>Bacteria</taxon>
        <taxon>Pseudomonadati</taxon>
        <taxon>Spirochaetota</taxon>
        <taxon>Spirochaetia</taxon>
        <taxon>Spirochaetales</taxon>
        <taxon>Spirochaetaceae</taxon>
        <taxon>Salinispira</taxon>
    </lineage>
</organism>
<reference evidence="15 16" key="1">
    <citation type="journal article" date="2015" name="Stand. Genomic Sci.">
        <title>Complete genome sequence and description of Salinispira pacifica gen. nov., sp. nov., a novel spirochaete isolated form a hypersaline microbial mat.</title>
        <authorList>
            <person name="Ben Hania W."/>
            <person name="Joseph M."/>
            <person name="Schumann P."/>
            <person name="Bunk B."/>
            <person name="Fiebig A."/>
            <person name="Sproer C."/>
            <person name="Klenk H.P."/>
            <person name="Fardeau M.L."/>
            <person name="Spring S."/>
        </authorList>
    </citation>
    <scope>NUCLEOTIDE SEQUENCE [LARGE SCALE GENOMIC DNA]</scope>
    <source>
        <strain evidence="15 16">L21-RPul-D2</strain>
    </source>
</reference>
<dbReference type="NCBIfam" id="NF004014">
    <property type="entry name" value="PRK05477.1-4"/>
    <property type="match status" value="1"/>
</dbReference>
<dbReference type="Gene3D" id="3.40.50.40">
    <property type="match status" value="1"/>
</dbReference>
<keyword evidence="7 11" id="KW-0648">Protein biosynthesis</keyword>
<dbReference type="InterPro" id="IPR042114">
    <property type="entry name" value="GatB_C_1"/>
</dbReference>
<comment type="catalytic activity">
    <reaction evidence="9 11">
        <text>L-aspartyl-tRNA(Asn) + L-glutamine + ATP + H2O = L-asparaginyl-tRNA(Asn) + L-glutamate + ADP + phosphate + 2 H(+)</text>
        <dbReference type="Rhea" id="RHEA:14513"/>
        <dbReference type="Rhea" id="RHEA-COMP:9674"/>
        <dbReference type="Rhea" id="RHEA-COMP:9677"/>
        <dbReference type="ChEBI" id="CHEBI:15377"/>
        <dbReference type="ChEBI" id="CHEBI:15378"/>
        <dbReference type="ChEBI" id="CHEBI:29985"/>
        <dbReference type="ChEBI" id="CHEBI:30616"/>
        <dbReference type="ChEBI" id="CHEBI:43474"/>
        <dbReference type="ChEBI" id="CHEBI:58359"/>
        <dbReference type="ChEBI" id="CHEBI:78515"/>
        <dbReference type="ChEBI" id="CHEBI:78516"/>
        <dbReference type="ChEBI" id="CHEBI:456216"/>
    </reaction>
</comment>
<dbReference type="InterPro" id="IPR027473">
    <property type="entry name" value="L-asparaginase_C"/>
</dbReference>
<dbReference type="AlphaFoldDB" id="V5WME9"/>
<feature type="binding site" evidence="12">
    <location>
        <begin position="560"/>
        <end position="561"/>
    </location>
    <ligand>
        <name>substrate</name>
    </ligand>
</feature>
<dbReference type="STRING" id="1307761.L21SP2_3489"/>
<dbReference type="InterPro" id="IPR018027">
    <property type="entry name" value="Asn/Gln_amidotransferase"/>
</dbReference>
<keyword evidence="4 11" id="KW-0436">Ligase</keyword>
<dbReference type="GO" id="GO:0005524">
    <property type="term" value="F:ATP binding"/>
    <property type="evidence" value="ECO:0007669"/>
    <property type="project" value="UniProtKB-KW"/>
</dbReference>
<dbReference type="InterPro" id="IPR006075">
    <property type="entry name" value="Asn/Gln-tRNA_Trfase_suB/E_cat"/>
</dbReference>
<dbReference type="GO" id="GO:0004067">
    <property type="term" value="F:asparaginase activity"/>
    <property type="evidence" value="ECO:0007669"/>
    <property type="project" value="UniProtKB-UniRule"/>
</dbReference>
<dbReference type="GO" id="GO:0050566">
    <property type="term" value="F:asparaginyl-tRNA synthase (glutamine-hydrolyzing) activity"/>
    <property type="evidence" value="ECO:0007669"/>
    <property type="project" value="RHEA"/>
</dbReference>
<dbReference type="EMBL" id="CP006939">
    <property type="protein sequence ID" value="AHC16825.1"/>
    <property type="molecule type" value="Genomic_DNA"/>
</dbReference>
<dbReference type="InterPro" id="IPR003789">
    <property type="entry name" value="Asn/Gln_tRNA_amidoTrase-B-like"/>
</dbReference>
<dbReference type="GO" id="GO:0006412">
    <property type="term" value="P:translation"/>
    <property type="evidence" value="ECO:0007669"/>
    <property type="project" value="UniProtKB-UniRule"/>
</dbReference>
<keyword evidence="16" id="KW-1185">Reference proteome</keyword>
<dbReference type="InterPro" id="IPR027474">
    <property type="entry name" value="L-asparaginase_N"/>
</dbReference>
<dbReference type="PATRIC" id="fig|1307761.3.peg.3478"/>
<evidence type="ECO:0000259" key="14">
    <source>
        <dbReference type="SMART" id="SM00845"/>
    </source>
</evidence>
<dbReference type="HAMAP" id="MF_00121">
    <property type="entry name" value="GatB"/>
    <property type="match status" value="1"/>
</dbReference>
<dbReference type="Gene3D" id="3.40.50.1170">
    <property type="entry name" value="L-asparaginase, N-terminal domain"/>
    <property type="match status" value="1"/>
</dbReference>
<evidence type="ECO:0000256" key="5">
    <source>
        <dbReference type="ARBA" id="ARBA00022741"/>
    </source>
</evidence>
<dbReference type="PANTHER" id="PTHR11659">
    <property type="entry name" value="GLUTAMYL-TRNA GLN AMIDOTRANSFERASE SUBUNIT B MITOCHONDRIAL AND PROKARYOTIC PET112-RELATED"/>
    <property type="match status" value="1"/>
</dbReference>
<dbReference type="InterPro" id="IPR027475">
    <property type="entry name" value="Asparaginase/glutaminase_AS2"/>
</dbReference>
<dbReference type="Pfam" id="PF02934">
    <property type="entry name" value="GatB_N"/>
    <property type="match status" value="1"/>
</dbReference>
<dbReference type="KEGG" id="slr:L21SP2_3489"/>
<dbReference type="Proteomes" id="UP000018680">
    <property type="component" value="Chromosome"/>
</dbReference>
<feature type="binding site" evidence="12">
    <location>
        <position position="528"/>
    </location>
    <ligand>
        <name>substrate</name>
    </ligand>
</feature>
<evidence type="ECO:0000256" key="7">
    <source>
        <dbReference type="ARBA" id="ARBA00022917"/>
    </source>
</evidence>
<evidence type="ECO:0000256" key="12">
    <source>
        <dbReference type="PIRSR" id="PIRSR001220-2"/>
    </source>
</evidence>
<feature type="domain" description="Asn/Gln amidotransferase" evidence="14">
    <location>
        <begin position="323"/>
        <end position="470"/>
    </location>
</feature>
<feature type="active site" evidence="13">
    <location>
        <position position="560"/>
    </location>
</feature>
<dbReference type="Pfam" id="PF02637">
    <property type="entry name" value="GatB_Yqey"/>
    <property type="match status" value="1"/>
</dbReference>
<evidence type="ECO:0000256" key="4">
    <source>
        <dbReference type="ARBA" id="ARBA00022598"/>
    </source>
</evidence>
<dbReference type="EC" id="6.3.5.-" evidence="11"/>
<dbReference type="SUPFAM" id="SSF89095">
    <property type="entry name" value="GatB/YqeY motif"/>
    <property type="match status" value="1"/>
</dbReference>
<dbReference type="PIRSF" id="PIRSF001220">
    <property type="entry name" value="L-ASNase_gatD"/>
    <property type="match status" value="1"/>
</dbReference>
<name>V5WME9_9SPIO</name>
<evidence type="ECO:0000256" key="1">
    <source>
        <dbReference type="ARBA" id="ARBA00005306"/>
    </source>
</evidence>
<evidence type="ECO:0000256" key="8">
    <source>
        <dbReference type="ARBA" id="ARBA00024799"/>
    </source>
</evidence>
<dbReference type="GO" id="GO:0050567">
    <property type="term" value="F:glutaminyl-tRNA synthase (glutamine-hydrolyzing) activity"/>
    <property type="evidence" value="ECO:0007669"/>
    <property type="project" value="UniProtKB-UniRule"/>
</dbReference>
<evidence type="ECO:0000256" key="6">
    <source>
        <dbReference type="ARBA" id="ARBA00022840"/>
    </source>
</evidence>
<evidence type="ECO:0000256" key="13">
    <source>
        <dbReference type="PROSITE-ProRule" id="PRU10100"/>
    </source>
</evidence>
<evidence type="ECO:0000313" key="15">
    <source>
        <dbReference type="EMBL" id="AHC16825.1"/>
    </source>
</evidence>
<dbReference type="SMART" id="SM00845">
    <property type="entry name" value="GatB_Yqey"/>
    <property type="match status" value="1"/>
</dbReference>
<sequence>MYQSFIGLEIHVQLTTESKVFCSCKNHFGDEPNTNVCPVCMGLPGSLPALNEEAIKKSYAVARALNCRLSEECVFERKNYFYPDLPKNYQISQFEKPLGTDGYIDIEFNGKKKRVRIHECHLEEDAGKMVHAGDMSLLDFNRTGTPLLEIVTEPDLELAEEAEVLIQELRRIVRYLGVSDGNMEEGSMRADANVSINPAGQGLGNKVEVKNLNSSRFVRKSLSFEISRQSEIMEKGGTIVQETRLWNENRDQTEIMRTKENANDYRYFPEPDLPPFRTDKEFLSQVEDLQVELPLSRRDRYRNDYGLNELQADFICDEKFTADFFEECIQGGADPLQLVSWLSSDVQKELNRHGMVLEHSPLSSRRLVEMLQLLTQGRIHGKIAKQVLQVIFEEDKDPETIIRERNWEQITDSSAIQEIIDGVLNDFPKAVQEIQAGDSKPVKFLIGKVMQASSGRAEPKKVQQLLSSSLQVRTLDILSFGGAISGTRRGDGFIEPGDMLDIRKYLARDGEIAADLRFEEIQMGKFLSEELSPEDWAALVHRIFKLLKRGSNGILIAHGTDTLAYTAALLHWFFGSSNTPILLTAAVNPLEEDSSGVDHLKNGIMELEAAGRKGWPDLDVSGPSSVRVSVSGRVYPAYNLKFRNFEDGEQLFSTWNQNILKKTESNADLDIDRLDELPELDYVTSIFEQILKRVALVKIYPGMQSSLIKALIDQGVNCLVLELYDSGTANLSQSPFSIREALEYGKAKGVRFYCTSQQEGLVDFADYVTSHQLWKEGARAMGPDSSESAFARVIAEEFAAQLEKDDKL</sequence>
<comment type="subunit">
    <text evidence="2 11">Heterotrimer of A, B and C subunits.</text>
</comment>